<evidence type="ECO:0000256" key="2">
    <source>
        <dbReference type="SAM" id="SignalP"/>
    </source>
</evidence>
<dbReference type="HOGENOM" id="CLU_236970_0_0_9"/>
<feature type="chain" id="PRO_5003605671" evidence="2">
    <location>
        <begin position="31"/>
        <end position="1770"/>
    </location>
</feature>
<sequence length="1770" mass="187244">MGKPYRSHFSFFVSLMLLLQLILPGVSAFAAETNSSILPPSNLASQFVTPDDVKLSWSSVYGATGYQVYEIGEGQLKPLAKSTTTSYTLNNLAEGSYTYVVSTLSAEGESGPSAPVQVDVVYPEMAAPATLTHTIQNGNDIVLSWGSSANAQTYSLYSISADGNASLITTTAARTFTITNTQAGTYTYAVSAVNSLYGESQRSNPLQVTVGTPVMAAPTNPAYTLSNGSDVTLRWNSAAYANSYKVYQIIDGQPVLQKTVTTTSTVFTALPAGDYTYEIRSYSDRFGESAEGAKVSFTVSSITMLAPTNFAAKIQNVNDIVLTWTGAANATGYKVYQIVDGQPVLKGTVTGTSVTYTNQPAGDYTFEIRSTSTRYGDSAEAASVSITVGSVTMGAPGALAAKLQNVNDIVLTWTAAANATGYKVYQIVDGQPVLKSTVSTLTVTFSNQPSGTYTYKVHSYSSKFGESAEGSEVSISVEVPVMQPPANLIQTAKNATDFVLSWDAAANANSYKVYQIVNGQRTLKSTVSTTNITFYNQQPGSYTYEVRSYSNRFGESAEGTQLTFTLNGETMAAPTGLTHTIANGNDLTLKWTAVPYANSYKVYLVSGDQKVLKNTVTATSVGFSNLPAGEYTYVVHSVSNTLGESPSGAEIIVPVVHPVVAPPANLTVKLQNGNDAALTWTAATYANSYKVYELVNGEKVLKTTVTSLYATISKLTNGEHTFVVHSVSTRFGESPEGSQVSVTVNEQTMLPPANLTHTISSGNDVTLRWTASTYATSYKVYQMKGTEKVLVNTVTTTSAILANQPEADYTYVVHSVSDRFGESPEGSTLTFTLDFPVMQAPGNFRHAISSGNDIVLSWNTVSYATAYRVYAIQGGQRVLKKSVTSTSMVESNMPEGSYEYEVVSYSDRFGESPVASKVAFTLVWPVVQPPTLKGSVFNANNMTFTWNPVTWANEYRLYEVIGNTRQLLYKGTALTYKVYNLTETTHHYEVTAVSTRFGESAPSVRWSENIIYPEMQPPTASIKLIDGKTAQLTWTFATYANGYNVFQIVDGQPVALTKNLNNLSYTVTNLPYANHEFYVTSYSNSFGESVPSNKVTARLVTDTAAPVTSSDASASWVSGSPVVTLSAVDTDSGVAATYYAVNGGEYQTGTAVTFTEEGEHTLAFYSVDKAGNKEQPRTAAVKIDRTAPVTQSQVSTEGVVTLTAADAASGVAKTYYSVNGAPYAEGATVEIGMDGTHQVSFYSVDAAGNKETAQSLEVVIDLTAPVTEAAAVEGWSAGDVTVTFAAADAGSGVAGTFYSIGGGAYAEGTSAVVSSEGATEVWFYSVDKAGNKEEARSVKILIDRTAPVTTAHVEDGKVSFTAADAASGTAKTFYSVNGAPYVEGASVQVTDEGKHTVSFYSVDLTGNEEKAQTVDVVIDRTAPVTEAAAPSGWTAGEAIVRLTAADTLSGVASTYYSVDGAPFAEGTSAAIGTDGVHEVAFYSVDTFGNKEEARKVSVQIDRTAPVTEASAPAGWSKEDVKVVLNAADTASGVAKTYYSVNGAPYAEGTAVNVTAEGANVVSFYSTDAAGNVEEAKQITVSIDRTAPAVTMDLKEVFLLGDSLTLSYTAKDSQSGIASETMTVTAPNAAAGTVVANGTALKLDQAGTYTITVTAADAAGLTTTLTKKVTVAVPATIEVTPGVIKGNSGVFTVRVTLPSGYSTQGFDLNTARVNGVKALTDNNGYFNQAKNGQFKFERSHFTWSGSEATLVFQGYVNGILVTGQTTVKVQK</sequence>
<dbReference type="KEGG" id="pmq:PM3016_7351"/>
<dbReference type="STRING" id="1116391.PM3016_7351"/>
<dbReference type="InterPro" id="IPR050964">
    <property type="entry name" value="Striated_Muscle_Regulatory"/>
</dbReference>
<dbReference type="InterPro" id="IPR013783">
    <property type="entry name" value="Ig-like_fold"/>
</dbReference>
<dbReference type="Gene3D" id="2.60.40.10">
    <property type="entry name" value="Immunoglobulins"/>
    <property type="match status" value="13"/>
</dbReference>
<accession>H6NGL6</accession>
<evidence type="ECO:0000313" key="4">
    <source>
        <dbReference type="EMBL" id="AFC33919.1"/>
    </source>
</evidence>
<feature type="domain" description="Fibronectin type-III" evidence="3">
    <location>
        <begin position="39"/>
        <end position="124"/>
    </location>
</feature>
<keyword evidence="5" id="KW-1185">Reference proteome</keyword>
<dbReference type="NCBIfam" id="NF047446">
    <property type="entry name" value="barrel_OmpL47"/>
    <property type="match status" value="6"/>
</dbReference>
<keyword evidence="2" id="KW-0732">Signal</keyword>
<dbReference type="InterPro" id="IPR036116">
    <property type="entry name" value="FN3_sf"/>
</dbReference>
<dbReference type="SMART" id="SM00060">
    <property type="entry name" value="FN3"/>
    <property type="match status" value="12"/>
</dbReference>
<dbReference type="SUPFAM" id="SSF49265">
    <property type="entry name" value="Fibronectin type III"/>
    <property type="match status" value="6"/>
</dbReference>
<evidence type="ECO:0000259" key="3">
    <source>
        <dbReference type="PROSITE" id="PS50853"/>
    </source>
</evidence>
<feature type="signal peptide" evidence="2">
    <location>
        <begin position="1"/>
        <end position="30"/>
    </location>
</feature>
<organism evidence="4 5">
    <name type="scientific">Paenibacillus mucilaginosus 3016</name>
    <dbReference type="NCBI Taxonomy" id="1116391"/>
    <lineage>
        <taxon>Bacteria</taxon>
        <taxon>Bacillati</taxon>
        <taxon>Bacillota</taxon>
        <taxon>Bacilli</taxon>
        <taxon>Bacillales</taxon>
        <taxon>Paenibacillaceae</taxon>
        <taxon>Paenibacillus</taxon>
    </lineage>
</organism>
<proteinExistence type="predicted"/>
<keyword evidence="1" id="KW-0677">Repeat</keyword>
<gene>
    <name evidence="4" type="ORF">PM3016_7351</name>
</gene>
<dbReference type="PANTHER" id="PTHR13817">
    <property type="entry name" value="TITIN"/>
    <property type="match status" value="1"/>
</dbReference>
<dbReference type="Gene3D" id="3.30.1920.20">
    <property type="match status" value="6"/>
</dbReference>
<dbReference type="EMBL" id="CP003235">
    <property type="protein sequence ID" value="AFC33919.1"/>
    <property type="molecule type" value="Genomic_DNA"/>
</dbReference>
<dbReference type="RefSeq" id="WP_014372709.1">
    <property type="nucleotide sequence ID" value="NC_016935.1"/>
</dbReference>
<dbReference type="InterPro" id="IPR003961">
    <property type="entry name" value="FN3_dom"/>
</dbReference>
<dbReference type="CDD" id="cd00063">
    <property type="entry name" value="FN3"/>
    <property type="match status" value="3"/>
</dbReference>
<dbReference type="Pfam" id="PF00041">
    <property type="entry name" value="fn3"/>
    <property type="match status" value="1"/>
</dbReference>
<feature type="domain" description="Fibronectin type-III" evidence="3">
    <location>
        <begin position="751"/>
        <end position="836"/>
    </location>
</feature>
<evidence type="ECO:0000256" key="1">
    <source>
        <dbReference type="ARBA" id="ARBA00022737"/>
    </source>
</evidence>
<dbReference type="PANTHER" id="PTHR13817:SF166">
    <property type="entry name" value="NEURONAL IGCAM-RELATED"/>
    <property type="match status" value="1"/>
</dbReference>
<dbReference type="Proteomes" id="UP000007523">
    <property type="component" value="Chromosome"/>
</dbReference>
<evidence type="ECO:0000313" key="5">
    <source>
        <dbReference type="Proteomes" id="UP000007523"/>
    </source>
</evidence>
<name>H6NGL6_9BACL</name>
<dbReference type="InterPro" id="IPR058094">
    <property type="entry name" value="Ig-like_OmpL47-like"/>
</dbReference>
<dbReference type="PROSITE" id="PS50853">
    <property type="entry name" value="FN3"/>
    <property type="match status" value="2"/>
</dbReference>
<reference evidence="4 5" key="1">
    <citation type="journal article" date="2012" name="J. Bacteriol.">
        <title>Complete Genome Sequence of Paenibacillus mucilaginosus 3016, a Bacterium Functional as Microbial Fertilizer.</title>
        <authorList>
            <person name="Ma M."/>
            <person name="Wang Z."/>
            <person name="Li L."/>
            <person name="Jiang X."/>
            <person name="Guan D."/>
            <person name="Cao F."/>
            <person name="Chen H."/>
            <person name="Wang X."/>
            <person name="Shen D."/>
            <person name="Du B."/>
            <person name="Li J."/>
        </authorList>
    </citation>
    <scope>NUCLEOTIDE SEQUENCE [LARGE SCALE GENOMIC DNA]</scope>
    <source>
        <strain evidence="4 5">3016</strain>
    </source>
</reference>
<protein>
    <submittedName>
        <fullName evidence="4">Fibronectin type III domain-containing protein</fullName>
    </submittedName>
</protein>